<dbReference type="RefSeq" id="WP_139143510.1">
    <property type="nucleotide sequence ID" value="NZ_FPKH01000008.1"/>
</dbReference>
<feature type="chain" id="PRO_5044210487" evidence="1">
    <location>
        <begin position="22"/>
        <end position="70"/>
    </location>
</feature>
<evidence type="ECO:0000313" key="2">
    <source>
        <dbReference type="EMBL" id="SFY24951.1"/>
    </source>
</evidence>
<gene>
    <name evidence="2" type="ORF">SAMN03097694_5353</name>
</gene>
<accession>A0AB38CFR0</accession>
<evidence type="ECO:0000256" key="1">
    <source>
        <dbReference type="SAM" id="SignalP"/>
    </source>
</evidence>
<sequence>MFKKIAFFLFVAGASLSFNKAANSTPSCGFQCAQLRGICLDEGRGDASCRDNYNFCVENCRNGIYPEMPE</sequence>
<dbReference type="AlphaFoldDB" id="A0AB38CFR0"/>
<reference evidence="2 3" key="1">
    <citation type="submission" date="2016-11" db="EMBL/GenBank/DDBJ databases">
        <authorList>
            <person name="Varghese N."/>
            <person name="Submissions S."/>
        </authorList>
    </citation>
    <scope>NUCLEOTIDE SEQUENCE [LARGE SCALE GENOMIC DNA]</scope>
    <source>
        <strain evidence="2 3">NFR18</strain>
    </source>
</reference>
<dbReference type="EMBL" id="FPKH01000008">
    <property type="protein sequence ID" value="SFY24951.1"/>
    <property type="molecule type" value="Genomic_DNA"/>
</dbReference>
<protein>
    <submittedName>
        <fullName evidence="2">Uncharacterized protein</fullName>
    </submittedName>
</protein>
<comment type="caution">
    <text evidence="2">The sequence shown here is derived from an EMBL/GenBank/DDBJ whole genome shotgun (WGS) entry which is preliminary data.</text>
</comment>
<dbReference type="Proteomes" id="UP000182489">
    <property type="component" value="Unassembled WGS sequence"/>
</dbReference>
<organism evidence="2 3">
    <name type="scientific">Janthinobacterium lividum</name>
    <dbReference type="NCBI Taxonomy" id="29581"/>
    <lineage>
        <taxon>Bacteria</taxon>
        <taxon>Pseudomonadati</taxon>
        <taxon>Pseudomonadota</taxon>
        <taxon>Betaproteobacteria</taxon>
        <taxon>Burkholderiales</taxon>
        <taxon>Oxalobacteraceae</taxon>
        <taxon>Janthinobacterium</taxon>
    </lineage>
</organism>
<keyword evidence="1" id="KW-0732">Signal</keyword>
<feature type="signal peptide" evidence="1">
    <location>
        <begin position="1"/>
        <end position="21"/>
    </location>
</feature>
<proteinExistence type="predicted"/>
<name>A0AB38CFR0_9BURK</name>
<evidence type="ECO:0000313" key="3">
    <source>
        <dbReference type="Proteomes" id="UP000182489"/>
    </source>
</evidence>